<dbReference type="SMART" id="SM01388">
    <property type="entry name" value="Mob1_phocein"/>
    <property type="match status" value="1"/>
</dbReference>
<dbReference type="Proteomes" id="UP000023152">
    <property type="component" value="Unassembled WGS sequence"/>
</dbReference>
<evidence type="ECO:0000313" key="2">
    <source>
        <dbReference type="Proteomes" id="UP000023152"/>
    </source>
</evidence>
<dbReference type="OrthoDB" id="8170117at2759"/>
<dbReference type="Pfam" id="PF03637">
    <property type="entry name" value="Mob1_phocein"/>
    <property type="match status" value="1"/>
</dbReference>
<gene>
    <name evidence="1" type="ORF">RFI_24950</name>
</gene>
<dbReference type="InterPro" id="IPR036703">
    <property type="entry name" value="MOB_kinase_act_sf"/>
</dbReference>
<dbReference type="SUPFAM" id="SSF101152">
    <property type="entry name" value="Mob1/phocein"/>
    <property type="match status" value="1"/>
</dbReference>
<dbReference type="InterPro" id="IPR005301">
    <property type="entry name" value="MOB_kinase_act_fam"/>
</dbReference>
<dbReference type="EMBL" id="ASPP01021403">
    <property type="protein sequence ID" value="ETO12429.1"/>
    <property type="molecule type" value="Genomic_DNA"/>
</dbReference>
<sequence>MTRDVVQTSSLSKDIVVKKNKFIEIKIYDILQSDQTQEKQTKEKICAQNKAAVVKDHANAQPRDPLREYLGDKPPQNKQHEYLAFKSFEFYELIRMLYSAVVDECKKRQCCVLYTWHDGSGGTPKGSKKKPIRKNLNTNNPPKAYEYADLLFPYVEKEFIRLGIIVEKEKFDTYAKIGRKDLIDWKYSKTLKSELSDVLRRMFRFLGHTCDNHIEFLRKLDMDRHFNTIVLEFYDFLDSYFVKDKELSQHNRQEMQETLDLFQNFRNKPEIISNVRNESFKREGGGGGIFNYFDSKKKYIYIYIYVYDIHTDECNKMQDALDRRLLRNAKILELTQGLDRQIQSNILVNSYRGFCFFMDDVECVMGWKCLPRLLKRWLVKNLEPITNNADSNGNNNGNMVGNINGNGVTDPNNNVNNLSINTNLNANNNARYAKVIAQLPKRNFWLDVSKAVAFVHECIITQAEPKAVSERLQLILLSTREKTGTKEETRANTEIRFRRDVVQTLINDYLEHFGNVKIVELLKQKNFIRNLKKKHKAKMTENSDIHVFLTYCEFVENNNRTTVYHKMMFLLNNVV</sequence>
<organism evidence="1 2">
    <name type="scientific">Reticulomyxa filosa</name>
    <dbReference type="NCBI Taxonomy" id="46433"/>
    <lineage>
        <taxon>Eukaryota</taxon>
        <taxon>Sar</taxon>
        <taxon>Rhizaria</taxon>
        <taxon>Retaria</taxon>
        <taxon>Foraminifera</taxon>
        <taxon>Monothalamids</taxon>
        <taxon>Reticulomyxidae</taxon>
        <taxon>Reticulomyxa</taxon>
    </lineage>
</organism>
<protein>
    <submittedName>
        <fullName evidence="1">Uncharacterized protein</fullName>
    </submittedName>
</protein>
<dbReference type="Gene3D" id="1.20.140.30">
    <property type="entry name" value="MOB kinase activator"/>
    <property type="match status" value="1"/>
</dbReference>
<name>X6MEY2_RETFI</name>
<accession>X6MEY2</accession>
<reference evidence="1 2" key="1">
    <citation type="journal article" date="2013" name="Curr. Biol.">
        <title>The Genome of the Foraminiferan Reticulomyxa filosa.</title>
        <authorList>
            <person name="Glockner G."/>
            <person name="Hulsmann N."/>
            <person name="Schleicher M."/>
            <person name="Noegel A.A."/>
            <person name="Eichinger L."/>
            <person name="Gallinger C."/>
            <person name="Pawlowski J."/>
            <person name="Sierra R."/>
            <person name="Euteneuer U."/>
            <person name="Pillet L."/>
            <person name="Moustafa A."/>
            <person name="Platzer M."/>
            <person name="Groth M."/>
            <person name="Szafranski K."/>
            <person name="Schliwa M."/>
        </authorList>
    </citation>
    <scope>NUCLEOTIDE SEQUENCE [LARGE SCALE GENOMIC DNA]</scope>
</reference>
<dbReference type="AlphaFoldDB" id="X6MEY2"/>
<comment type="caution">
    <text evidence="1">The sequence shown here is derived from an EMBL/GenBank/DDBJ whole genome shotgun (WGS) entry which is preliminary data.</text>
</comment>
<evidence type="ECO:0000313" key="1">
    <source>
        <dbReference type="EMBL" id="ETO12429.1"/>
    </source>
</evidence>
<keyword evidence="2" id="KW-1185">Reference proteome</keyword>
<proteinExistence type="predicted"/>